<dbReference type="EMBL" id="JAUSRG010000011">
    <property type="protein sequence ID" value="MDP9906324.1"/>
    <property type="molecule type" value="Genomic_DNA"/>
</dbReference>
<evidence type="ECO:0000313" key="5">
    <source>
        <dbReference type="Proteomes" id="UP001242995"/>
    </source>
</evidence>
<accession>A0AAW8DKR8</accession>
<gene>
    <name evidence="2" type="ORF">J2S90_003308</name>
    <name evidence="3" type="ORF">J2S93_001983</name>
</gene>
<name>A0AAW8DKR8_9MICC</name>
<feature type="region of interest" description="Disordered" evidence="1">
    <location>
        <begin position="32"/>
        <end position="79"/>
    </location>
</feature>
<feature type="compositionally biased region" description="Basic and acidic residues" evidence="1">
    <location>
        <begin position="43"/>
        <end position="55"/>
    </location>
</feature>
<keyword evidence="4" id="KW-1185">Reference proteome</keyword>
<dbReference type="RefSeq" id="WP_306962748.1">
    <property type="nucleotide sequence ID" value="NZ_JAUSRG010000011.1"/>
</dbReference>
<proteinExistence type="predicted"/>
<reference evidence="2 4" key="1">
    <citation type="submission" date="2023-07" db="EMBL/GenBank/DDBJ databases">
        <title>Sorghum-associated microbial communities from plants grown in Nebraska, USA.</title>
        <authorList>
            <person name="Schachtman D."/>
        </authorList>
    </citation>
    <scope>NUCLEOTIDE SEQUENCE</scope>
    <source>
        <strain evidence="2">DS1006</strain>
        <strain evidence="3 4">DS1016</strain>
    </source>
</reference>
<comment type="caution">
    <text evidence="2">The sequence shown here is derived from an EMBL/GenBank/DDBJ whole genome shotgun (WGS) entry which is preliminary data.</text>
</comment>
<dbReference type="Proteomes" id="UP001230951">
    <property type="component" value="Unassembled WGS sequence"/>
</dbReference>
<evidence type="ECO:0000256" key="1">
    <source>
        <dbReference type="SAM" id="MobiDB-lite"/>
    </source>
</evidence>
<dbReference type="EMBL" id="JAUSTF010000003">
    <property type="protein sequence ID" value="MDQ0180561.1"/>
    <property type="molecule type" value="Genomic_DNA"/>
</dbReference>
<dbReference type="AlphaFoldDB" id="A0AAW8DKR8"/>
<evidence type="ECO:0000313" key="2">
    <source>
        <dbReference type="EMBL" id="MDP9906324.1"/>
    </source>
</evidence>
<sequence>MVQIADGAGDDHDGGGVAAGLSLRCLAMISFVPGDEHGDDEEPGGRDSVDDRTEDQQPDGVGGEEADDDAAEVPTPRSS</sequence>
<organism evidence="2 5">
    <name type="scientific">Arthrobacter bambusae</name>
    <dbReference type="NCBI Taxonomy" id="1338426"/>
    <lineage>
        <taxon>Bacteria</taxon>
        <taxon>Bacillati</taxon>
        <taxon>Actinomycetota</taxon>
        <taxon>Actinomycetes</taxon>
        <taxon>Micrococcales</taxon>
        <taxon>Micrococcaceae</taxon>
        <taxon>Arthrobacter</taxon>
    </lineage>
</organism>
<evidence type="ECO:0000313" key="3">
    <source>
        <dbReference type="EMBL" id="MDQ0180561.1"/>
    </source>
</evidence>
<protein>
    <submittedName>
        <fullName evidence="2">Uncharacterized protein</fullName>
    </submittedName>
</protein>
<evidence type="ECO:0000313" key="4">
    <source>
        <dbReference type="Proteomes" id="UP001230951"/>
    </source>
</evidence>
<dbReference type="Proteomes" id="UP001242995">
    <property type="component" value="Unassembled WGS sequence"/>
</dbReference>
<feature type="compositionally biased region" description="Acidic residues" evidence="1">
    <location>
        <begin position="56"/>
        <end position="71"/>
    </location>
</feature>